<evidence type="ECO:0000259" key="6">
    <source>
        <dbReference type="PROSITE" id="PS51898"/>
    </source>
</evidence>
<dbReference type="EMBL" id="JACSPS010000004">
    <property type="protein sequence ID" value="MBD8018883.1"/>
    <property type="molecule type" value="Genomic_DNA"/>
</dbReference>
<evidence type="ECO:0000256" key="1">
    <source>
        <dbReference type="ARBA" id="ARBA00008857"/>
    </source>
</evidence>
<organism evidence="8 9">
    <name type="scientific">Kaistella pullorum</name>
    <dbReference type="NCBI Taxonomy" id="2763074"/>
    <lineage>
        <taxon>Bacteria</taxon>
        <taxon>Pseudomonadati</taxon>
        <taxon>Bacteroidota</taxon>
        <taxon>Flavobacteriia</taxon>
        <taxon>Flavobacteriales</taxon>
        <taxon>Weeksellaceae</taxon>
        <taxon>Chryseobacterium group</taxon>
        <taxon>Kaistella</taxon>
    </lineage>
</organism>
<dbReference type="SUPFAM" id="SSF56349">
    <property type="entry name" value="DNA breaking-rejoining enzymes"/>
    <property type="match status" value="1"/>
</dbReference>
<dbReference type="Gene3D" id="1.10.150.130">
    <property type="match status" value="1"/>
</dbReference>
<evidence type="ECO:0000313" key="9">
    <source>
        <dbReference type="Proteomes" id="UP000626242"/>
    </source>
</evidence>
<dbReference type="Proteomes" id="UP000626242">
    <property type="component" value="Unassembled WGS sequence"/>
</dbReference>
<proteinExistence type="inferred from homology"/>
<dbReference type="InterPro" id="IPR002104">
    <property type="entry name" value="Integrase_catalytic"/>
</dbReference>
<dbReference type="PROSITE" id="PS51900">
    <property type="entry name" value="CB"/>
    <property type="match status" value="1"/>
</dbReference>
<dbReference type="PANTHER" id="PTHR30349:SF64">
    <property type="entry name" value="PROPHAGE INTEGRASE INTD-RELATED"/>
    <property type="match status" value="1"/>
</dbReference>
<dbReference type="RefSeq" id="WP_251834080.1">
    <property type="nucleotide sequence ID" value="NZ_JACSPS010000004.1"/>
</dbReference>
<feature type="domain" description="Tyr recombinase" evidence="6">
    <location>
        <begin position="169"/>
        <end position="342"/>
    </location>
</feature>
<accession>A0ABR8WPS3</accession>
<dbReference type="InterPro" id="IPR010998">
    <property type="entry name" value="Integrase_recombinase_N"/>
</dbReference>
<evidence type="ECO:0000256" key="4">
    <source>
        <dbReference type="ARBA" id="ARBA00023172"/>
    </source>
</evidence>
<dbReference type="InterPro" id="IPR004107">
    <property type="entry name" value="Integrase_SAM-like_N"/>
</dbReference>
<dbReference type="NCBIfam" id="NF040815">
    <property type="entry name" value="recomb_XerA_Arch"/>
    <property type="match status" value="1"/>
</dbReference>
<comment type="caution">
    <text evidence="8">The sequence shown here is derived from an EMBL/GenBank/DDBJ whole genome shotgun (WGS) entry which is preliminary data.</text>
</comment>
<evidence type="ECO:0000256" key="3">
    <source>
        <dbReference type="ARBA" id="ARBA00023125"/>
    </source>
</evidence>
<sequence length="347" mass="40973">MRWKARLIKHHHTDRIAVEFERDAELIRRIKLLDDARWNPQKKYWHLPDTAENRERFKLIPKQDTEPSAEGQEHLVKFGRWLSAKRYSASTIDTYKQALRVFLVYYRKKEVGALTNADVLDFNNDYILKKNLSASYQNQVTNAIKLYFRTVLDTQIETDKIDRPKKPKTLPNVLSKEEVKNILEAHYNIKHKTMLCLIYSCGLRRSELLHLKPEDIDSQRNVVLIRQSKGRKDRITPLSAKVLDLLRQYYIAYRPQTWLFEGQRSGEQYSEQSLQRVLKLALEKAKVTKPVTLHWLRHSYATHLLESGTDLRYIQELLGHSSSRTTEIYTHVSMKSLQQIKSPFDDL</sequence>
<dbReference type="PROSITE" id="PS51898">
    <property type="entry name" value="TYR_RECOMBINASE"/>
    <property type="match status" value="1"/>
</dbReference>
<name>A0ABR8WPS3_9FLAO</name>
<dbReference type="PANTHER" id="PTHR30349">
    <property type="entry name" value="PHAGE INTEGRASE-RELATED"/>
    <property type="match status" value="1"/>
</dbReference>
<reference evidence="8 9" key="1">
    <citation type="submission" date="2020-08" db="EMBL/GenBank/DDBJ databases">
        <title>A Genomic Blueprint of the Chicken Gut Microbiome.</title>
        <authorList>
            <person name="Gilroy R."/>
            <person name="Ravi A."/>
            <person name="Getino M."/>
            <person name="Pursley I."/>
            <person name="Horton D.L."/>
            <person name="Alikhan N.-F."/>
            <person name="Baker D."/>
            <person name="Gharbi K."/>
            <person name="Hall N."/>
            <person name="Watson M."/>
            <person name="Adriaenssens E.M."/>
            <person name="Foster-Nyarko E."/>
            <person name="Jarju S."/>
            <person name="Secka A."/>
            <person name="Antonio M."/>
            <person name="Oren A."/>
            <person name="Chaudhuri R."/>
            <person name="La Ragione R.M."/>
            <person name="Hildebrand F."/>
            <person name="Pallen M.J."/>
        </authorList>
    </citation>
    <scope>NUCLEOTIDE SEQUENCE [LARGE SCALE GENOMIC DNA]</scope>
    <source>
        <strain evidence="8 9">Sa1CVA4</strain>
    </source>
</reference>
<evidence type="ECO:0000259" key="7">
    <source>
        <dbReference type="PROSITE" id="PS51900"/>
    </source>
</evidence>
<evidence type="ECO:0000256" key="2">
    <source>
        <dbReference type="ARBA" id="ARBA00022908"/>
    </source>
</evidence>
<protein>
    <submittedName>
        <fullName evidence="8">Site-specific integrase</fullName>
    </submittedName>
</protein>
<keyword evidence="3 5" id="KW-0238">DNA-binding</keyword>
<dbReference type="Pfam" id="PF13495">
    <property type="entry name" value="Phage_int_SAM_4"/>
    <property type="match status" value="1"/>
</dbReference>
<dbReference type="InterPro" id="IPR050090">
    <property type="entry name" value="Tyrosine_recombinase_XerCD"/>
</dbReference>
<comment type="similarity">
    <text evidence="1">Belongs to the 'phage' integrase family.</text>
</comment>
<dbReference type="InterPro" id="IPR011010">
    <property type="entry name" value="DNA_brk_join_enz"/>
</dbReference>
<keyword evidence="4" id="KW-0233">DNA recombination</keyword>
<dbReference type="Gene3D" id="1.10.443.10">
    <property type="entry name" value="Intergrase catalytic core"/>
    <property type="match status" value="1"/>
</dbReference>
<gene>
    <name evidence="8" type="ORF">H9628_10390</name>
</gene>
<evidence type="ECO:0000313" key="8">
    <source>
        <dbReference type="EMBL" id="MBD8018883.1"/>
    </source>
</evidence>
<keyword evidence="2" id="KW-0229">DNA integration</keyword>
<keyword evidence="9" id="KW-1185">Reference proteome</keyword>
<dbReference type="Pfam" id="PF00589">
    <property type="entry name" value="Phage_integrase"/>
    <property type="match status" value="1"/>
</dbReference>
<dbReference type="InterPro" id="IPR044068">
    <property type="entry name" value="CB"/>
</dbReference>
<dbReference type="InterPro" id="IPR013762">
    <property type="entry name" value="Integrase-like_cat_sf"/>
</dbReference>
<evidence type="ECO:0000256" key="5">
    <source>
        <dbReference type="PROSITE-ProRule" id="PRU01248"/>
    </source>
</evidence>
<feature type="domain" description="Core-binding (CB)" evidence="7">
    <location>
        <begin position="69"/>
        <end position="152"/>
    </location>
</feature>